<dbReference type="InterPro" id="IPR057169">
    <property type="entry name" value="DUF7847"/>
</dbReference>
<feature type="transmembrane region" description="Helical" evidence="1">
    <location>
        <begin position="202"/>
        <end position="224"/>
    </location>
</feature>
<proteinExistence type="predicted"/>
<dbReference type="Pfam" id="PF25231">
    <property type="entry name" value="DUF7847"/>
    <property type="match status" value="1"/>
</dbReference>
<dbReference type="AlphaFoldDB" id="A0AAV4KJ37"/>
<evidence type="ECO:0000256" key="1">
    <source>
        <dbReference type="SAM" id="Phobius"/>
    </source>
</evidence>
<comment type="caution">
    <text evidence="3">The sequence shown here is derived from an EMBL/GenBank/DDBJ whole genome shotgun (WGS) entry which is preliminary data.</text>
</comment>
<evidence type="ECO:0000313" key="3">
    <source>
        <dbReference type="EMBL" id="GGR27379.1"/>
    </source>
</evidence>
<name>A0AAV4KJ37_9ACTN</name>
<sequence length="361" mass="38201">MFGVPTDTVSPMTYPTGPYGYGHTPPPPPPKPGVIPLRPLALSEVLTAAFATLGRHWKQLVGVTGVAYGFALLLVGAAFGIGYLFVADNVPRVFDLREGREASPDDLVPVMVAFGCVWLVAVIGMLVATAVVSAAVPVVLQEAVVGGRLTFGTVWGRAWARTPAVLGTLLLTTLVVLVPFLLVLGLFAGLMTLLIANETGPAVTLLLFPLFFLVLAPLGTWFWVKLAFAPTVTVIERQGPMASLRRSWHLVTGTWWRTFGGLLVAFVLTSVVSMVFQQVLGALAAAPLSFHDGPAPESAGEVLALVGPMLIVMIVGSLIAQVFAALFPPLVSGLLYVDQRIRRENLAPTLARTAAARAYGS</sequence>
<accession>A0AAV4KJ37</accession>
<organism evidence="3 4">
    <name type="scientific">Streptomyces cinereoruber</name>
    <dbReference type="NCBI Taxonomy" id="67260"/>
    <lineage>
        <taxon>Bacteria</taxon>
        <taxon>Bacillati</taxon>
        <taxon>Actinomycetota</taxon>
        <taxon>Actinomycetes</taxon>
        <taxon>Kitasatosporales</taxon>
        <taxon>Streptomycetaceae</taxon>
        <taxon>Streptomyces</taxon>
    </lineage>
</organism>
<keyword evidence="1" id="KW-1133">Transmembrane helix</keyword>
<dbReference type="Proteomes" id="UP000642014">
    <property type="component" value="Unassembled WGS sequence"/>
</dbReference>
<protein>
    <recommendedName>
        <fullName evidence="2">DUF7847 domain-containing protein</fullName>
    </recommendedName>
</protein>
<feature type="domain" description="DUF7847" evidence="2">
    <location>
        <begin position="119"/>
        <end position="325"/>
    </location>
</feature>
<reference evidence="3 4" key="1">
    <citation type="journal article" date="2014" name="Int. J. Syst. Evol. Microbiol.">
        <title>Complete genome sequence of Corynebacterium casei LMG S-19264T (=DSM 44701T), isolated from a smear-ripened cheese.</title>
        <authorList>
            <consortium name="US DOE Joint Genome Institute (JGI-PGF)"/>
            <person name="Walter F."/>
            <person name="Albersmeier A."/>
            <person name="Kalinowski J."/>
            <person name="Ruckert C."/>
        </authorList>
    </citation>
    <scope>NUCLEOTIDE SEQUENCE [LARGE SCALE GENOMIC DNA]</scope>
    <source>
        <strain evidence="3 4">JCM 4205</strain>
    </source>
</reference>
<evidence type="ECO:0000313" key="4">
    <source>
        <dbReference type="Proteomes" id="UP000642014"/>
    </source>
</evidence>
<feature type="transmembrane region" description="Helical" evidence="1">
    <location>
        <begin position="169"/>
        <end position="196"/>
    </location>
</feature>
<dbReference type="EMBL" id="BMSJ01000005">
    <property type="protein sequence ID" value="GGR27379.1"/>
    <property type="molecule type" value="Genomic_DNA"/>
</dbReference>
<keyword evidence="1" id="KW-0472">Membrane</keyword>
<feature type="transmembrane region" description="Helical" evidence="1">
    <location>
        <begin position="66"/>
        <end position="87"/>
    </location>
</feature>
<feature type="transmembrane region" description="Helical" evidence="1">
    <location>
        <begin position="310"/>
        <end position="337"/>
    </location>
</feature>
<feature type="transmembrane region" description="Helical" evidence="1">
    <location>
        <begin position="262"/>
        <end position="290"/>
    </location>
</feature>
<gene>
    <name evidence="3" type="ORF">GCM10010497_32260</name>
</gene>
<evidence type="ECO:0000259" key="2">
    <source>
        <dbReference type="Pfam" id="PF25231"/>
    </source>
</evidence>
<feature type="transmembrane region" description="Helical" evidence="1">
    <location>
        <begin position="107"/>
        <end position="140"/>
    </location>
</feature>
<keyword evidence="1" id="KW-0812">Transmembrane</keyword>